<feature type="transmembrane region" description="Helical" evidence="2">
    <location>
        <begin position="12"/>
        <end position="35"/>
    </location>
</feature>
<protein>
    <recommendedName>
        <fullName evidence="3">Prepilin peptidase dependent protein C-like C-terminal domain-containing protein</fullName>
    </recommendedName>
</protein>
<feature type="domain" description="Prepilin peptidase dependent protein C-like C-terminal" evidence="3">
    <location>
        <begin position="34"/>
        <end position="119"/>
    </location>
</feature>
<organism evidence="4">
    <name type="scientific">Arsenophonus endosymbiont of Trialeurodes vaporariorum</name>
    <dbReference type="NCBI Taxonomy" id="235567"/>
    <lineage>
        <taxon>Bacteria</taxon>
        <taxon>Pseudomonadati</taxon>
        <taxon>Pseudomonadota</taxon>
        <taxon>Gammaproteobacteria</taxon>
        <taxon>Enterobacterales</taxon>
        <taxon>Morganellaceae</taxon>
        <taxon>Arsenophonus</taxon>
    </lineage>
</organism>
<evidence type="ECO:0000256" key="2">
    <source>
        <dbReference type="SAM" id="Phobius"/>
    </source>
</evidence>
<dbReference type="InterPro" id="IPR012902">
    <property type="entry name" value="N_methyl_site"/>
</dbReference>
<evidence type="ECO:0000313" key="4">
    <source>
        <dbReference type="EMBL" id="SSW94848.1"/>
    </source>
</evidence>
<evidence type="ECO:0000256" key="1">
    <source>
        <dbReference type="ARBA" id="ARBA00004167"/>
    </source>
</evidence>
<accession>A0A3B0M447</accession>
<dbReference type="GO" id="GO:0016020">
    <property type="term" value="C:membrane"/>
    <property type="evidence" value="ECO:0007669"/>
    <property type="project" value="UniProtKB-SubCell"/>
</dbReference>
<dbReference type="AlphaFoldDB" id="A0A3B0M447"/>
<dbReference type="InterPro" id="IPR022204">
    <property type="entry name" value="PpdC-like_C"/>
</dbReference>
<sequence length="130" mass="14820">MKNSKPNRQSGMAITEVMVAIALFAISAIVLIKYVHNLMAGFSLAWQKTQQFRMMHTFFESGEAMLGNDSISAYITNDMPKNIDLSYRYVNITDNCKQILVTFTMPYNQLTAASRWYCSSEKDYATNLSF</sequence>
<gene>
    <name evidence="4" type="ORF">ARTV_0499</name>
</gene>
<evidence type="ECO:0000259" key="3">
    <source>
        <dbReference type="Pfam" id="PF12528"/>
    </source>
</evidence>
<keyword evidence="2" id="KW-0812">Transmembrane</keyword>
<dbReference type="EMBL" id="UFQR01000002">
    <property type="protein sequence ID" value="SSW94848.1"/>
    <property type="molecule type" value="Genomic_DNA"/>
</dbReference>
<keyword evidence="2" id="KW-1133">Transmembrane helix</keyword>
<keyword evidence="2" id="KW-0472">Membrane</keyword>
<proteinExistence type="predicted"/>
<dbReference type="Pfam" id="PF12528">
    <property type="entry name" value="T2SSppdC"/>
    <property type="match status" value="1"/>
</dbReference>
<name>A0A3B0M447_9GAMM</name>
<dbReference type="Pfam" id="PF07963">
    <property type="entry name" value="N_methyl"/>
    <property type="match status" value="1"/>
</dbReference>
<comment type="subcellular location">
    <subcellularLocation>
        <location evidence="1">Membrane</location>
        <topology evidence="1">Single-pass membrane protein</topology>
    </subcellularLocation>
</comment>
<reference evidence="4" key="1">
    <citation type="submission" date="2018-04" db="EMBL/GenBank/DDBJ databases">
        <authorList>
            <person name="Go L.Y."/>
            <person name="Mitchell J.A."/>
        </authorList>
    </citation>
    <scope>NUCLEOTIDE SEQUENCE</scope>
    <source>
        <strain evidence="4">ARTV</strain>
    </source>
</reference>